<dbReference type="Pfam" id="PF01476">
    <property type="entry name" value="LysM"/>
    <property type="match status" value="1"/>
</dbReference>
<keyword evidence="1" id="KW-0472">Membrane</keyword>
<keyword evidence="1" id="KW-0812">Transmembrane</keyword>
<dbReference type="EMBL" id="CP159510">
    <property type="protein sequence ID" value="XCJ16129.1"/>
    <property type="molecule type" value="Genomic_DNA"/>
</dbReference>
<organism evidence="3">
    <name type="scientific">Sporolactobacillus sp. Y61</name>
    <dbReference type="NCBI Taxonomy" id="3160863"/>
    <lineage>
        <taxon>Bacteria</taxon>
        <taxon>Bacillati</taxon>
        <taxon>Bacillota</taxon>
        <taxon>Bacilli</taxon>
        <taxon>Bacillales</taxon>
        <taxon>Sporolactobacillaceae</taxon>
        <taxon>Sporolactobacillus</taxon>
    </lineage>
</organism>
<dbReference type="RefSeq" id="WP_129929571.1">
    <property type="nucleotide sequence ID" value="NZ_CP159510.1"/>
</dbReference>
<keyword evidence="1" id="KW-1133">Transmembrane helix</keyword>
<evidence type="ECO:0000313" key="3">
    <source>
        <dbReference type="EMBL" id="XCJ16129.1"/>
    </source>
</evidence>
<accession>A0AAU8IDT2</accession>
<protein>
    <submittedName>
        <fullName evidence="3">LysM peptidoglycan-binding domain-containing protein</fullName>
    </submittedName>
</protein>
<sequence length="97" mass="11166">MNTREQHKKSGTSYIIVFIILSITLFLLMAKNVVADNDSYKAITVHEGETLWSIAGQYGQETPGLTRNGFIQWVEDHNRITRNHIEPDQELFIPVHK</sequence>
<gene>
    <name evidence="3" type="ORF">ABNN70_10555</name>
</gene>
<dbReference type="InterPro" id="IPR018392">
    <property type="entry name" value="LysM"/>
</dbReference>
<name>A0AAU8IDT2_9BACL</name>
<evidence type="ECO:0000259" key="2">
    <source>
        <dbReference type="PROSITE" id="PS51782"/>
    </source>
</evidence>
<dbReference type="CDD" id="cd00118">
    <property type="entry name" value="LysM"/>
    <property type="match status" value="1"/>
</dbReference>
<dbReference type="PROSITE" id="PS51782">
    <property type="entry name" value="LYSM"/>
    <property type="match status" value="1"/>
</dbReference>
<dbReference type="Gene3D" id="3.10.350.10">
    <property type="entry name" value="LysM domain"/>
    <property type="match status" value="1"/>
</dbReference>
<reference evidence="3" key="1">
    <citation type="submission" date="2024-06" db="EMBL/GenBank/DDBJ databases">
        <authorList>
            <person name="Fan A."/>
            <person name="Zhang F.Y."/>
            <person name="Zhang L."/>
        </authorList>
    </citation>
    <scope>NUCLEOTIDE SEQUENCE</scope>
    <source>
        <strain evidence="3">Y61</strain>
    </source>
</reference>
<dbReference type="SUPFAM" id="SSF54106">
    <property type="entry name" value="LysM domain"/>
    <property type="match status" value="1"/>
</dbReference>
<dbReference type="InterPro" id="IPR036779">
    <property type="entry name" value="LysM_dom_sf"/>
</dbReference>
<feature type="transmembrane region" description="Helical" evidence="1">
    <location>
        <begin position="12"/>
        <end position="30"/>
    </location>
</feature>
<evidence type="ECO:0000256" key="1">
    <source>
        <dbReference type="SAM" id="Phobius"/>
    </source>
</evidence>
<proteinExistence type="predicted"/>
<dbReference type="AlphaFoldDB" id="A0AAU8IDT2"/>
<feature type="domain" description="LysM" evidence="2">
    <location>
        <begin position="41"/>
        <end position="93"/>
    </location>
</feature>